<dbReference type="AlphaFoldDB" id="V3ZCG1"/>
<dbReference type="Proteomes" id="UP000030746">
    <property type="component" value="Unassembled WGS sequence"/>
</dbReference>
<accession>V3ZCG1</accession>
<evidence type="ECO:0000313" key="2">
    <source>
        <dbReference type="Proteomes" id="UP000030746"/>
    </source>
</evidence>
<protein>
    <submittedName>
        <fullName evidence="1">Uncharacterized protein</fullName>
    </submittedName>
</protein>
<sequence>MASKNYRLDPIFQLYDPIQYSFNKKKEDYVIISPSVGTKTQINDGGRVTFEINSLSNWLLLSDAHFRCDFKIKDATQNRIPQTNTTLENTFFPSLFSEMVLEAGSNPIETIKHPGEFDTMLKTVLYPKNYDSVSGWIPDVGDGEVLKEPIRTVANDADLARIRVVARNTLERVTRGVNHGFEKRALQYNNVVENNRWGNYVNWKLYPLFGLLEHRKVSIGLPYKIHLQREINDKIFFGENNSDAKLEITNIQLYIPVITPSVEVETRIFNSLTKDIEIAFLHRNTVGSMTLTGESTTWPITNTVKPARYLMVGFKNLPDSQTNNNNIFRVALNHT</sequence>
<name>V3ZCG1_LOTGI</name>
<dbReference type="KEGG" id="lgi:LOTGIDRAFT_165166"/>
<dbReference type="GeneID" id="20239935"/>
<dbReference type="PANTHER" id="PTHR36159">
    <property type="entry name" value="PROTEIN CBG23766"/>
    <property type="match status" value="1"/>
</dbReference>
<evidence type="ECO:0000313" key="1">
    <source>
        <dbReference type="EMBL" id="ESO88753.1"/>
    </source>
</evidence>
<dbReference type="PANTHER" id="PTHR36159:SF1">
    <property type="entry name" value="RETROVIRUS-RELATED POL POLYPROTEIN FROM TRANSPOSON 412-LIKE PROTEIN"/>
    <property type="match status" value="1"/>
</dbReference>
<gene>
    <name evidence="1" type="ORF">LOTGIDRAFT_165166</name>
</gene>
<reference evidence="1 2" key="1">
    <citation type="journal article" date="2013" name="Nature">
        <title>Insights into bilaterian evolution from three spiralian genomes.</title>
        <authorList>
            <person name="Simakov O."/>
            <person name="Marletaz F."/>
            <person name="Cho S.J."/>
            <person name="Edsinger-Gonzales E."/>
            <person name="Havlak P."/>
            <person name="Hellsten U."/>
            <person name="Kuo D.H."/>
            <person name="Larsson T."/>
            <person name="Lv J."/>
            <person name="Arendt D."/>
            <person name="Savage R."/>
            <person name="Osoegawa K."/>
            <person name="de Jong P."/>
            <person name="Grimwood J."/>
            <person name="Chapman J.A."/>
            <person name="Shapiro H."/>
            <person name="Aerts A."/>
            <person name="Otillar R.P."/>
            <person name="Terry A.Y."/>
            <person name="Boore J.L."/>
            <person name="Grigoriev I.V."/>
            <person name="Lindberg D.R."/>
            <person name="Seaver E.C."/>
            <person name="Weisblat D.A."/>
            <person name="Putnam N.H."/>
            <person name="Rokhsar D.S."/>
        </authorList>
    </citation>
    <scope>NUCLEOTIDE SEQUENCE [LARGE SCALE GENOMIC DNA]</scope>
</reference>
<dbReference type="CTD" id="20239935"/>
<organism evidence="1 2">
    <name type="scientific">Lottia gigantea</name>
    <name type="common">Giant owl limpet</name>
    <dbReference type="NCBI Taxonomy" id="225164"/>
    <lineage>
        <taxon>Eukaryota</taxon>
        <taxon>Metazoa</taxon>
        <taxon>Spiralia</taxon>
        <taxon>Lophotrochozoa</taxon>
        <taxon>Mollusca</taxon>
        <taxon>Gastropoda</taxon>
        <taxon>Patellogastropoda</taxon>
        <taxon>Lottioidea</taxon>
        <taxon>Lottiidae</taxon>
        <taxon>Lottia</taxon>
    </lineage>
</organism>
<proteinExistence type="predicted"/>
<dbReference type="RefSeq" id="XP_009060428.1">
    <property type="nucleotide sequence ID" value="XM_009062180.1"/>
</dbReference>
<dbReference type="EMBL" id="KB202620">
    <property type="protein sequence ID" value="ESO88753.1"/>
    <property type="molecule type" value="Genomic_DNA"/>
</dbReference>
<dbReference type="HOGENOM" id="CLU_024897_0_1_1"/>
<dbReference type="OrthoDB" id="6761856at2759"/>
<keyword evidence="2" id="KW-1185">Reference proteome</keyword>